<dbReference type="OrthoDB" id="5839090at2759"/>
<dbReference type="PANTHER" id="PTHR22762:SF133">
    <property type="entry name" value="P-TYPE DOMAIN-CONTAINING PROTEIN"/>
    <property type="match status" value="1"/>
</dbReference>
<dbReference type="SUPFAM" id="SSF74650">
    <property type="entry name" value="Galactose mutarotase-like"/>
    <property type="match status" value="1"/>
</dbReference>
<dbReference type="PANTHER" id="PTHR22762">
    <property type="entry name" value="ALPHA-GLUCOSIDASE"/>
    <property type="match status" value="1"/>
</dbReference>
<evidence type="ECO:0000259" key="3">
    <source>
        <dbReference type="Pfam" id="PF13802"/>
    </source>
</evidence>
<feature type="signal peptide" evidence="2">
    <location>
        <begin position="1"/>
        <end position="22"/>
    </location>
</feature>
<dbReference type="GO" id="GO:0004553">
    <property type="term" value="F:hydrolase activity, hydrolyzing O-glycosyl compounds"/>
    <property type="evidence" value="ECO:0007669"/>
    <property type="project" value="TreeGrafter"/>
</dbReference>
<keyword evidence="5" id="KW-1185">Reference proteome</keyword>
<dbReference type="Pfam" id="PF13802">
    <property type="entry name" value="Gal_mutarotas_2"/>
    <property type="match status" value="1"/>
</dbReference>
<accession>A0A1V8TK56</accession>
<protein>
    <recommendedName>
        <fullName evidence="3">Glycoside hydrolase family 31 N-terminal domain-containing protein</fullName>
    </recommendedName>
</protein>
<comment type="caution">
    <text evidence="4">The sequence shown here is derived from an EMBL/GenBank/DDBJ whole genome shotgun (WGS) entry which is preliminary data.</text>
</comment>
<evidence type="ECO:0000313" key="4">
    <source>
        <dbReference type="EMBL" id="OQO11763.1"/>
    </source>
</evidence>
<evidence type="ECO:0000313" key="5">
    <source>
        <dbReference type="Proteomes" id="UP000192596"/>
    </source>
</evidence>
<proteinExistence type="predicted"/>
<feature type="region of interest" description="Disordered" evidence="1">
    <location>
        <begin position="30"/>
        <end position="51"/>
    </location>
</feature>
<evidence type="ECO:0000256" key="2">
    <source>
        <dbReference type="SAM" id="SignalP"/>
    </source>
</evidence>
<dbReference type="InterPro" id="IPR011013">
    <property type="entry name" value="Gal_mutarotase_sf_dom"/>
</dbReference>
<keyword evidence="2" id="KW-0732">Signal</keyword>
<feature type="domain" description="Glycoside hydrolase family 31 N-terminal" evidence="3">
    <location>
        <begin position="192"/>
        <end position="274"/>
    </location>
</feature>
<dbReference type="CDD" id="cd14752">
    <property type="entry name" value="GH31_N"/>
    <property type="match status" value="1"/>
</dbReference>
<name>A0A1V8TK56_9PEZI</name>
<dbReference type="InterPro" id="IPR025887">
    <property type="entry name" value="Glyco_hydro_31_N_dom"/>
</dbReference>
<gene>
    <name evidence="4" type="ORF">B0A48_03490</name>
</gene>
<dbReference type="Proteomes" id="UP000192596">
    <property type="component" value="Unassembled WGS sequence"/>
</dbReference>
<reference evidence="5" key="1">
    <citation type="submission" date="2017-03" db="EMBL/GenBank/DDBJ databases">
        <title>Genomes of endolithic fungi from Antarctica.</title>
        <authorList>
            <person name="Coleine C."/>
            <person name="Masonjones S."/>
            <person name="Stajich J.E."/>
        </authorList>
    </citation>
    <scope>NUCLEOTIDE SEQUENCE [LARGE SCALE GENOMIC DNA]</scope>
    <source>
        <strain evidence="5">CCFEE 5527</strain>
    </source>
</reference>
<dbReference type="GO" id="GO:0030246">
    <property type="term" value="F:carbohydrate binding"/>
    <property type="evidence" value="ECO:0007669"/>
    <property type="project" value="InterPro"/>
</dbReference>
<dbReference type="GO" id="GO:0005975">
    <property type="term" value="P:carbohydrate metabolic process"/>
    <property type="evidence" value="ECO:0007669"/>
    <property type="project" value="InterPro"/>
</dbReference>
<organism evidence="4 5">
    <name type="scientific">Cryoendolithus antarcticus</name>
    <dbReference type="NCBI Taxonomy" id="1507870"/>
    <lineage>
        <taxon>Eukaryota</taxon>
        <taxon>Fungi</taxon>
        <taxon>Dikarya</taxon>
        <taxon>Ascomycota</taxon>
        <taxon>Pezizomycotina</taxon>
        <taxon>Dothideomycetes</taxon>
        <taxon>Dothideomycetidae</taxon>
        <taxon>Cladosporiales</taxon>
        <taxon>Cladosporiaceae</taxon>
        <taxon>Cryoendolithus</taxon>
    </lineage>
</organism>
<dbReference type="Gene3D" id="2.60.40.1760">
    <property type="entry name" value="glycosyl hydrolase (family 31)"/>
    <property type="match status" value="1"/>
</dbReference>
<feature type="compositionally biased region" description="Low complexity" evidence="1">
    <location>
        <begin position="37"/>
        <end position="51"/>
    </location>
</feature>
<dbReference type="AlphaFoldDB" id="A0A1V8TK56"/>
<evidence type="ECO:0000256" key="1">
    <source>
        <dbReference type="SAM" id="MobiDB-lite"/>
    </source>
</evidence>
<dbReference type="FunFam" id="2.60.40.1760:FF:000005">
    <property type="entry name" value="Putative alpha-glucosidase AgdA"/>
    <property type="match status" value="1"/>
</dbReference>
<feature type="chain" id="PRO_5012754352" description="Glycoside hydrolase family 31 N-terminal domain-containing protein" evidence="2">
    <location>
        <begin position="23"/>
        <end position="373"/>
    </location>
</feature>
<dbReference type="EMBL" id="NAJO01000006">
    <property type="protein sequence ID" value="OQO11763.1"/>
    <property type="molecule type" value="Genomic_DNA"/>
</dbReference>
<dbReference type="STRING" id="1507870.A0A1V8TK56"/>
<dbReference type="InParanoid" id="A0A1V8TK56"/>
<sequence>MAKLASWRTAVVVLASTSLINGQTTAESTSKADGLVSSQSSTNTGGTATATISGSQTTYSVAFTVPASADNGPNLLPNIKNTTAVQAQDVCPGYKASGVQRTAYGFSASLTLAGNPCNVYGTDIEELTLTVDVQTAHRLNVNIKPAHLDSSNITQYVLSEDLIPFPAQGFADPTTQNIDLQFSWSNDPSFSFTVVRKSTGDVLFDTRGSVLVYENQFIEFVTQLPEDYNLYGMGERIHDLRLGNNFTATFYAADAGDPIDGNIYGSHPFYLDTRYYEVDAETGAHTLVTTQNTSASNQYVGMSHGVFQRSAHGMEALLLPTNLTWRALGGSIDLYFFDGPTQDAVTKQYQIGAIGLPAQQQYWTLGFHQCRWG</sequence>